<dbReference type="InterPro" id="IPR012545">
    <property type="entry name" value="DUF1697"/>
</dbReference>
<comment type="caution">
    <text evidence="1">The sequence shown here is derived from an EMBL/GenBank/DDBJ whole genome shotgun (WGS) entry which is preliminary data.</text>
</comment>
<gene>
    <name evidence="1" type="ORF">D7Z26_19745</name>
</gene>
<dbReference type="Gene3D" id="3.30.70.1280">
    <property type="entry name" value="SP0830-like domains"/>
    <property type="match status" value="1"/>
</dbReference>
<keyword evidence="2" id="KW-1185">Reference proteome</keyword>
<dbReference type="PANTHER" id="PTHR36439:SF1">
    <property type="entry name" value="DUF1697 DOMAIN-CONTAINING PROTEIN"/>
    <property type="match status" value="1"/>
</dbReference>
<organism evidence="1 2">
    <name type="scientific">Cohnella endophytica</name>
    <dbReference type="NCBI Taxonomy" id="2419778"/>
    <lineage>
        <taxon>Bacteria</taxon>
        <taxon>Bacillati</taxon>
        <taxon>Bacillota</taxon>
        <taxon>Bacilli</taxon>
        <taxon>Bacillales</taxon>
        <taxon>Paenibacillaceae</taxon>
        <taxon>Cohnella</taxon>
    </lineage>
</organism>
<dbReference type="PIRSF" id="PIRSF008502">
    <property type="entry name" value="UCP008502"/>
    <property type="match status" value="1"/>
</dbReference>
<dbReference type="EMBL" id="RBZM01000008">
    <property type="protein sequence ID" value="RKP50049.1"/>
    <property type="molecule type" value="Genomic_DNA"/>
</dbReference>
<dbReference type="AlphaFoldDB" id="A0A494XPI7"/>
<accession>A0A494XPI7</accession>
<evidence type="ECO:0000313" key="1">
    <source>
        <dbReference type="EMBL" id="RKP50049.1"/>
    </source>
</evidence>
<name>A0A494XPI7_9BACL</name>
<reference evidence="1 2" key="1">
    <citation type="submission" date="2018-10" db="EMBL/GenBank/DDBJ databases">
        <title>Cohnella sp. M2MS4P-1, whole genome shotgun sequence.</title>
        <authorList>
            <person name="Tuo L."/>
        </authorList>
    </citation>
    <scope>NUCLEOTIDE SEQUENCE [LARGE SCALE GENOMIC DNA]</scope>
    <source>
        <strain evidence="1 2">M2MS4P-1</strain>
    </source>
</reference>
<sequence length="188" mass="21374">MAIYMALLRGINVGGNNKIKMAELKTMFEGLGLDKVRTYIQSGNVLFVSDEESDPLRIRLENAIEKTFGFRIRVILRKQTDIDRIIARLPFSEDEIRAAAEASPGKEVLYVAMLEELPKPEAIARLGTYEKDKYHVEGLEIYQLFHQSILDSKLSVNLQKLGVAMTVRNWKTMNKLAELCKEIESEAP</sequence>
<dbReference type="Pfam" id="PF08002">
    <property type="entry name" value="DUF1697"/>
    <property type="match status" value="1"/>
</dbReference>
<evidence type="ECO:0000313" key="2">
    <source>
        <dbReference type="Proteomes" id="UP000282076"/>
    </source>
</evidence>
<dbReference type="Proteomes" id="UP000282076">
    <property type="component" value="Unassembled WGS sequence"/>
</dbReference>
<proteinExistence type="predicted"/>
<protein>
    <submittedName>
        <fullName evidence="1">DUF1697 domain-containing protein</fullName>
    </submittedName>
</protein>
<dbReference type="SUPFAM" id="SSF160379">
    <property type="entry name" value="SP0830-like"/>
    <property type="match status" value="1"/>
</dbReference>
<dbReference type="OrthoDB" id="9806494at2"/>
<dbReference type="RefSeq" id="WP_120978733.1">
    <property type="nucleotide sequence ID" value="NZ_RBZM01000008.1"/>
</dbReference>
<dbReference type="PANTHER" id="PTHR36439">
    <property type="entry name" value="BLL4334 PROTEIN"/>
    <property type="match status" value="1"/>
</dbReference>